<proteinExistence type="predicted"/>
<sequence>MTAVWRKWLIVLRPVTQTGIGNMRVKTTSTDDSVNTDAQLQRAPVVFARHISKKLEEGFNMAIDNTRTGLHGLTAEHQDTSQHLDQLASAKFLNHATVAAKDIV</sequence>
<name>A0A420Y462_9PEZI</name>
<organism evidence="1 2">
    <name type="scientific">Coniochaeta pulveracea</name>
    <dbReference type="NCBI Taxonomy" id="177199"/>
    <lineage>
        <taxon>Eukaryota</taxon>
        <taxon>Fungi</taxon>
        <taxon>Dikarya</taxon>
        <taxon>Ascomycota</taxon>
        <taxon>Pezizomycotina</taxon>
        <taxon>Sordariomycetes</taxon>
        <taxon>Sordariomycetidae</taxon>
        <taxon>Coniochaetales</taxon>
        <taxon>Coniochaetaceae</taxon>
        <taxon>Coniochaeta</taxon>
    </lineage>
</organism>
<dbReference type="AlphaFoldDB" id="A0A420Y462"/>
<accession>A0A420Y462</accession>
<keyword evidence="2" id="KW-1185">Reference proteome</keyword>
<dbReference type="EMBL" id="QVQW01000053">
    <property type="protein sequence ID" value="RKU42647.1"/>
    <property type="molecule type" value="Genomic_DNA"/>
</dbReference>
<evidence type="ECO:0000313" key="2">
    <source>
        <dbReference type="Proteomes" id="UP000275385"/>
    </source>
</evidence>
<gene>
    <name evidence="1" type="ORF">DL546_001630</name>
</gene>
<evidence type="ECO:0000313" key="1">
    <source>
        <dbReference type="EMBL" id="RKU42647.1"/>
    </source>
</evidence>
<comment type="caution">
    <text evidence="1">The sequence shown here is derived from an EMBL/GenBank/DDBJ whole genome shotgun (WGS) entry which is preliminary data.</text>
</comment>
<reference evidence="1 2" key="1">
    <citation type="submission" date="2018-08" db="EMBL/GenBank/DDBJ databases">
        <title>Draft genome of the lignicolous fungus Coniochaeta pulveracea.</title>
        <authorList>
            <person name="Borstlap C.J."/>
            <person name="De Witt R.N."/>
            <person name="Botha A."/>
            <person name="Volschenk H."/>
        </authorList>
    </citation>
    <scope>NUCLEOTIDE SEQUENCE [LARGE SCALE GENOMIC DNA]</scope>
    <source>
        <strain evidence="1 2">CAB683</strain>
    </source>
</reference>
<dbReference type="Proteomes" id="UP000275385">
    <property type="component" value="Unassembled WGS sequence"/>
</dbReference>
<protein>
    <submittedName>
        <fullName evidence="1">Uncharacterized protein</fullName>
    </submittedName>
</protein>